<proteinExistence type="predicted"/>
<accession>A0A396GEQ5</accession>
<gene>
    <name evidence="1" type="ORF">MtrunA17_Chr8g0348111</name>
</gene>
<reference evidence="1" key="1">
    <citation type="journal article" date="2018" name="Nat. Plants">
        <title>Whole-genome landscape of Medicago truncatula symbiotic genes.</title>
        <authorList>
            <person name="Pecrix Y."/>
            <person name="Gamas P."/>
            <person name="Carrere S."/>
        </authorList>
    </citation>
    <scope>NUCLEOTIDE SEQUENCE</scope>
    <source>
        <tissue evidence="1">Leaves</tissue>
    </source>
</reference>
<dbReference type="AlphaFoldDB" id="A0A396GEQ5"/>
<name>A0A396GEQ5_MEDTR</name>
<organism evidence="1">
    <name type="scientific">Medicago truncatula</name>
    <name type="common">Barrel medic</name>
    <name type="synonym">Medicago tribuloides</name>
    <dbReference type="NCBI Taxonomy" id="3880"/>
    <lineage>
        <taxon>Eukaryota</taxon>
        <taxon>Viridiplantae</taxon>
        <taxon>Streptophyta</taxon>
        <taxon>Embryophyta</taxon>
        <taxon>Tracheophyta</taxon>
        <taxon>Spermatophyta</taxon>
        <taxon>Magnoliopsida</taxon>
        <taxon>eudicotyledons</taxon>
        <taxon>Gunneridae</taxon>
        <taxon>Pentapetalae</taxon>
        <taxon>rosids</taxon>
        <taxon>fabids</taxon>
        <taxon>Fabales</taxon>
        <taxon>Fabaceae</taxon>
        <taxon>Papilionoideae</taxon>
        <taxon>50 kb inversion clade</taxon>
        <taxon>NPAAA clade</taxon>
        <taxon>Hologalegina</taxon>
        <taxon>IRL clade</taxon>
        <taxon>Trifolieae</taxon>
        <taxon>Medicago</taxon>
    </lineage>
</organism>
<comment type="caution">
    <text evidence="1">The sequence shown here is derived from an EMBL/GenBank/DDBJ whole genome shotgun (WGS) entry which is preliminary data.</text>
</comment>
<protein>
    <submittedName>
        <fullName evidence="1">Uncharacterized protein</fullName>
    </submittedName>
</protein>
<dbReference type="Gramene" id="rna45895">
    <property type="protein sequence ID" value="RHN39822.1"/>
    <property type="gene ID" value="gene45895"/>
</dbReference>
<dbReference type="Proteomes" id="UP000265566">
    <property type="component" value="Chromosome 8"/>
</dbReference>
<sequence length="49" mass="5896">MLQALLLLGLQTYTIFVHSTHRFHFSIRCFSFVYSIQKSMLLIFLCYTY</sequence>
<evidence type="ECO:0000313" key="1">
    <source>
        <dbReference type="EMBL" id="RHN39822.1"/>
    </source>
</evidence>
<dbReference type="EMBL" id="PSQE01000008">
    <property type="protein sequence ID" value="RHN39822.1"/>
    <property type="molecule type" value="Genomic_DNA"/>
</dbReference>